<protein>
    <submittedName>
        <fullName evidence="2">Uncharacterized protein</fullName>
    </submittedName>
</protein>
<proteinExistence type="predicted"/>
<accession>A0A5S4ER05</accession>
<name>A0A5S4ER05_9PROT</name>
<dbReference type="EMBL" id="SWAD01000017">
    <property type="protein sequence ID" value="TMQ77832.1"/>
    <property type="molecule type" value="Genomic_DNA"/>
</dbReference>
<organism evidence="2 3">
    <name type="scientific">Candidatus Accumulibacter phosphatis</name>
    <dbReference type="NCBI Taxonomy" id="327160"/>
    <lineage>
        <taxon>Bacteria</taxon>
        <taxon>Pseudomonadati</taxon>
        <taxon>Pseudomonadota</taxon>
        <taxon>Betaproteobacteria</taxon>
        <taxon>Candidatus Accumulibacter</taxon>
    </lineage>
</organism>
<sequence>MGTGIEGAAMSGGRSPGKAKPLTSLPPWQRFHQADIGRQLEPARETV</sequence>
<gene>
    <name evidence="2" type="ORF">ACCUM_2679</name>
</gene>
<comment type="caution">
    <text evidence="2">The sequence shown here is derived from an EMBL/GenBank/DDBJ whole genome shotgun (WGS) entry which is preliminary data.</text>
</comment>
<dbReference type="AlphaFoldDB" id="A0A5S4ER05"/>
<evidence type="ECO:0000256" key="1">
    <source>
        <dbReference type="SAM" id="MobiDB-lite"/>
    </source>
</evidence>
<dbReference type="Proteomes" id="UP000306324">
    <property type="component" value="Unassembled WGS sequence"/>
</dbReference>
<evidence type="ECO:0000313" key="3">
    <source>
        <dbReference type="Proteomes" id="UP000306324"/>
    </source>
</evidence>
<keyword evidence="3" id="KW-1185">Reference proteome</keyword>
<reference evidence="2 3" key="1">
    <citation type="submission" date="2019-04" db="EMBL/GenBank/DDBJ databases">
        <title>A novel phosphate-accumulating bacterium identified in bioreactor for phosphate removal from wastewater.</title>
        <authorList>
            <person name="Kotlyarov R.Y."/>
            <person name="Beletsky A.V."/>
            <person name="Kallistova A.Y."/>
            <person name="Dorofeev A.G."/>
            <person name="Nikolaev Y.Y."/>
            <person name="Pimenov N.V."/>
            <person name="Ravin N.V."/>
            <person name="Mardanov A.V."/>
        </authorList>
    </citation>
    <scope>NUCLEOTIDE SEQUENCE [LARGE SCALE GENOMIC DNA]</scope>
    <source>
        <strain evidence="2 3">Bin19</strain>
    </source>
</reference>
<evidence type="ECO:0000313" key="2">
    <source>
        <dbReference type="EMBL" id="TMQ77832.1"/>
    </source>
</evidence>
<feature type="region of interest" description="Disordered" evidence="1">
    <location>
        <begin position="1"/>
        <end position="47"/>
    </location>
</feature>